<dbReference type="Proteomes" id="UP001189429">
    <property type="component" value="Unassembled WGS sequence"/>
</dbReference>
<feature type="non-terminal residue" evidence="3">
    <location>
        <position position="1"/>
    </location>
</feature>
<feature type="chain" id="PRO_5047401869" evidence="2">
    <location>
        <begin position="20"/>
        <end position="267"/>
    </location>
</feature>
<comment type="caution">
    <text evidence="3">The sequence shown here is derived from an EMBL/GenBank/DDBJ whole genome shotgun (WGS) entry which is preliminary data.</text>
</comment>
<feature type="compositionally biased region" description="Basic residues" evidence="1">
    <location>
        <begin position="230"/>
        <end position="240"/>
    </location>
</feature>
<dbReference type="EMBL" id="CAUYUJ010016867">
    <property type="protein sequence ID" value="CAK0869612.1"/>
    <property type="molecule type" value="Genomic_DNA"/>
</dbReference>
<reference evidence="3" key="1">
    <citation type="submission" date="2023-10" db="EMBL/GenBank/DDBJ databases">
        <authorList>
            <person name="Chen Y."/>
            <person name="Shah S."/>
            <person name="Dougan E. K."/>
            <person name="Thang M."/>
            <person name="Chan C."/>
        </authorList>
    </citation>
    <scope>NUCLEOTIDE SEQUENCE [LARGE SCALE GENOMIC DNA]</scope>
</reference>
<feature type="non-terminal residue" evidence="3">
    <location>
        <position position="267"/>
    </location>
</feature>
<sequence>ELLFPICLLWITLIIRVKPLMTMIVMPEHFKMNVVTLTQTWTNLALRRLRCDGGHVDLLHKEALQQLIDKEPEKRIVPTQEVAKSVGAELMNWKLAAEAELTGNFFGMGVIESWSDKPPPDQTMSLKTAVIEYPMMCPNLENDDPLWGDIFKLLHAKYSPDNFDRLPELHNKYGECKKDWYAMFVKANLLDNDTLRAVLGGVLQEQTSEVKDDQQVTAAIPESDEEEPAKKRRRGKKRCRPGANDRRAAKAQKAQDDSQRQSTAAAA</sequence>
<keyword evidence="4" id="KW-1185">Reference proteome</keyword>
<evidence type="ECO:0000256" key="1">
    <source>
        <dbReference type="SAM" id="MobiDB-lite"/>
    </source>
</evidence>
<feature type="region of interest" description="Disordered" evidence="1">
    <location>
        <begin position="207"/>
        <end position="267"/>
    </location>
</feature>
<feature type="compositionally biased region" description="Basic and acidic residues" evidence="1">
    <location>
        <begin position="243"/>
        <end position="259"/>
    </location>
</feature>
<name>A0ABN9V9F4_9DINO</name>
<feature type="signal peptide" evidence="2">
    <location>
        <begin position="1"/>
        <end position="19"/>
    </location>
</feature>
<accession>A0ABN9V9F4</accession>
<proteinExistence type="predicted"/>
<evidence type="ECO:0000313" key="3">
    <source>
        <dbReference type="EMBL" id="CAK0869612.1"/>
    </source>
</evidence>
<evidence type="ECO:0000313" key="4">
    <source>
        <dbReference type="Proteomes" id="UP001189429"/>
    </source>
</evidence>
<keyword evidence="2" id="KW-0732">Signal</keyword>
<gene>
    <name evidence="3" type="ORF">PCOR1329_LOCUS55913</name>
</gene>
<evidence type="ECO:0000256" key="2">
    <source>
        <dbReference type="SAM" id="SignalP"/>
    </source>
</evidence>
<organism evidence="3 4">
    <name type="scientific">Prorocentrum cordatum</name>
    <dbReference type="NCBI Taxonomy" id="2364126"/>
    <lineage>
        <taxon>Eukaryota</taxon>
        <taxon>Sar</taxon>
        <taxon>Alveolata</taxon>
        <taxon>Dinophyceae</taxon>
        <taxon>Prorocentrales</taxon>
        <taxon>Prorocentraceae</taxon>
        <taxon>Prorocentrum</taxon>
    </lineage>
</organism>
<protein>
    <submittedName>
        <fullName evidence="3">Uncharacterized protein</fullName>
    </submittedName>
</protein>